<evidence type="ECO:0000313" key="1">
    <source>
        <dbReference type="EMBL" id="AZS06649.1"/>
    </source>
</evidence>
<sequence length="169" mass="16573">MALKSALAISASATLTGTTDLASISSPLSFSRAVQLASGTGAGKADRMFADTRTLAASATEDLDLSGALLDALGGSAAFVRIKALVIAADKDNTNNVIFGAASANAWATLLNSTGTVTLRPGAAACFMAGVADATGWGVTAGTGDLLKVANSAGSTSVNYDIVVIGNSA</sequence>
<evidence type="ECO:0000313" key="2">
    <source>
        <dbReference type="Proteomes" id="UP000287372"/>
    </source>
</evidence>
<dbReference type="KEGG" id="vg:55009787"/>
<dbReference type="EMBL" id="MK279841">
    <property type="protein sequence ID" value="AZS06649.1"/>
    <property type="molecule type" value="Genomic_DNA"/>
</dbReference>
<dbReference type="RefSeq" id="YP_009818445.1">
    <property type="nucleotide sequence ID" value="NC_048139.1"/>
</dbReference>
<proteinExistence type="predicted"/>
<organism evidence="1 2">
    <name type="scientific">Streptomyces phage Hiyaa</name>
    <dbReference type="NCBI Taxonomy" id="2499072"/>
    <lineage>
        <taxon>Viruses</taxon>
        <taxon>Duplodnaviria</taxon>
        <taxon>Heunggongvirae</taxon>
        <taxon>Uroviricota</taxon>
        <taxon>Caudoviricetes</taxon>
        <taxon>Hiyaavirus</taxon>
        <taxon>Hiyaavirus hiyaa</taxon>
    </lineage>
</organism>
<dbReference type="GeneID" id="55009787"/>
<keyword evidence="2" id="KW-1185">Reference proteome</keyword>
<name>A0A3S9U8W6_9CAUD</name>
<reference evidence="1 2" key="1">
    <citation type="submission" date="2018-12" db="EMBL/GenBank/DDBJ databases">
        <authorList>
            <person name="Lieu J.K."/>
            <person name="Tian C.Z."/>
            <person name="Hsaio W.J."/>
            <person name="Shaffer C.D."/>
            <person name="Weston-Hafer K.A."/>
            <person name="Russell D.A."/>
            <person name="Pope W.H."/>
            <person name="Jacobs-Sera D."/>
            <person name="Hendrix R.W."/>
            <person name="Hatfull G.F."/>
        </authorList>
    </citation>
    <scope>NUCLEOTIDE SEQUENCE [LARGE SCALE GENOMIC DNA]</scope>
</reference>
<accession>A0A3S9U8W6</accession>
<protein>
    <submittedName>
        <fullName evidence="1">Uncharacterized protein</fullName>
    </submittedName>
</protein>
<gene>
    <name evidence="1" type="primary">9</name>
    <name evidence="1" type="ORF">SEA_HIYAA_9</name>
</gene>
<dbReference type="Proteomes" id="UP000287372">
    <property type="component" value="Segment"/>
</dbReference>